<evidence type="ECO:0000313" key="3">
    <source>
        <dbReference type="WBParaSite" id="nRc.2.0.1.t00757-RA"/>
    </source>
</evidence>
<proteinExistence type="predicted"/>
<feature type="transmembrane region" description="Helical" evidence="1">
    <location>
        <begin position="110"/>
        <end position="129"/>
    </location>
</feature>
<feature type="transmembrane region" description="Helical" evidence="1">
    <location>
        <begin position="74"/>
        <end position="90"/>
    </location>
</feature>
<keyword evidence="1" id="KW-0472">Membrane</keyword>
<feature type="transmembrane region" description="Helical" evidence="1">
    <location>
        <begin position="141"/>
        <end position="163"/>
    </location>
</feature>
<feature type="transmembrane region" description="Helical" evidence="1">
    <location>
        <begin position="175"/>
        <end position="194"/>
    </location>
</feature>
<keyword evidence="1" id="KW-0812">Transmembrane</keyword>
<sequence>MGIPTFGYKDLNQSANALLNYYLFNDCAQRSVLLWIPCAIYWFCLPWELWRLLNQKRRDVPGPCKYRKIFQQRIIILICVILSICCYLGLDLSNNLIQQAPISWTFMSSFSFIALLVTLCSMVYVNVFLRRRAHCTSISLWLGLLALVACGFIECVRSIAVLIPNSSFDVPKMEIGERSLFFIYYVLIFVAFLVHSSSPGTMKDSAQNEDGEQPMWPEYMCSLPSRLYFTWFNGLMWQGFKRPIELNDMFRVSNDERAETINDYFAKCVEAEYSQRVKENK</sequence>
<dbReference type="AlphaFoldDB" id="A0A915HFC4"/>
<accession>A0A915HFC4</accession>
<name>A0A915HFC4_ROMCU</name>
<evidence type="ECO:0000313" key="2">
    <source>
        <dbReference type="Proteomes" id="UP000887565"/>
    </source>
</evidence>
<dbReference type="WBParaSite" id="nRc.2.0.1.t00757-RA">
    <property type="protein sequence ID" value="nRc.2.0.1.t00757-RA"/>
    <property type="gene ID" value="nRc.2.0.1.g00757"/>
</dbReference>
<protein>
    <submittedName>
        <fullName evidence="3">Uncharacterized protein</fullName>
    </submittedName>
</protein>
<organism evidence="2 3">
    <name type="scientific">Romanomermis culicivorax</name>
    <name type="common">Nematode worm</name>
    <dbReference type="NCBI Taxonomy" id="13658"/>
    <lineage>
        <taxon>Eukaryota</taxon>
        <taxon>Metazoa</taxon>
        <taxon>Ecdysozoa</taxon>
        <taxon>Nematoda</taxon>
        <taxon>Enoplea</taxon>
        <taxon>Dorylaimia</taxon>
        <taxon>Mermithida</taxon>
        <taxon>Mermithoidea</taxon>
        <taxon>Mermithidae</taxon>
        <taxon>Romanomermis</taxon>
    </lineage>
</organism>
<keyword evidence="1" id="KW-1133">Transmembrane helix</keyword>
<evidence type="ECO:0000256" key="1">
    <source>
        <dbReference type="SAM" id="Phobius"/>
    </source>
</evidence>
<reference evidence="3" key="1">
    <citation type="submission" date="2022-11" db="UniProtKB">
        <authorList>
            <consortium name="WormBaseParasite"/>
        </authorList>
    </citation>
    <scope>IDENTIFICATION</scope>
</reference>
<keyword evidence="2" id="KW-1185">Reference proteome</keyword>
<dbReference type="Proteomes" id="UP000887565">
    <property type="component" value="Unplaced"/>
</dbReference>
<feature type="transmembrane region" description="Helical" evidence="1">
    <location>
        <begin position="32"/>
        <end position="53"/>
    </location>
</feature>